<evidence type="ECO:0000259" key="2">
    <source>
        <dbReference type="PROSITE" id="PS50181"/>
    </source>
</evidence>
<dbReference type="EMBL" id="QGDH01000086">
    <property type="protein sequence ID" value="RAR08477.1"/>
    <property type="molecule type" value="Genomic_DNA"/>
</dbReference>
<feature type="domain" description="F-box" evidence="2">
    <location>
        <begin position="1"/>
        <end position="46"/>
    </location>
</feature>
<dbReference type="AlphaFoldDB" id="A0A364N0G7"/>
<feature type="region of interest" description="Disordered" evidence="1">
    <location>
        <begin position="1028"/>
        <end position="1099"/>
    </location>
</feature>
<sequence>MASLSHLPTELVEYIVTYLSQHEKASLCRLNRHLSTLATPFLYRHVDLFIPPGNKLPRIDRFCLNIIDDRRKANNVDSIRLGLSPNEGTIEGQRWLPQDKLFNDQSMFNKAMDVLSNETLVAAGDYLRDAIALILLILPSLQRLDVADPRSSTFDHLQTILRNLDPGTLWNRRFASQALVDRLSSIKQLSLVFDRKSGLAYGMKNNNFTPDYFLNIPKVQKLELSILGCREHQVPGPVIRNVLVNRVRPTDITTIVFRHSGAFAEGMLSLLQCTPKLQSFTYEFFFNCNGDMNREGRLVDLASWSETLRPLQATLEMLVFSIEYCDTSDYFFNQPRIKDRLYGYLDLTFFSQLHTLEVPFPFLTGDAEFSIGTEIYPLFPPNLRHLTLRPDLSHSQHPFPFDLSRLSAGLTFEQSKLEAQYLMNARMDVSYMYQTSLTLLDLVTTLESISIWQPAEPSLEWFSSQVEDFATTCRNKNGSVVLVLAIISSPHSPTTMPRLSAHPSLPYLSSLFSTIFLGFGTTYMLYPRTGYSLYGFSTAPSSAAEWAVMERVMMLYGAKDVFMAVAILASTWWGTTKSAGMVLVAAGACAGLDGLVVGREAGVGEWNHWGYGSVMAGLGEVGLASQNVASAPALSTPSLGFLSTVNTARIPLYLAVGPSLDVWTTEEATQAWFESILFSKPTALPDTSDHGASEWWTLARSQSPVGILVQVHNITEDAPKPRVTEMLFYGTIAAHAAGGLPTPPSSSPFIDNHLGERLPELRVHAVPLSSDLLHETTVDLPIDDEAHFLPALHNPHPAPRSPKKHRDLFEEATIANKKARGRGGRAVSAAAARGNETQLLYNHRKSSLSIDNRASPFPDSRPPSASGALSRTNSRTLSRSPSISSDTRPLSRKGPPEAHTRRSNLSQVATVPTQPEEPTTESRNKDALVKVVMAAMRMHGLQQRKQTRSRRTSIAAGGEESQQPNEETAAEEAAKDDEYKLIYHQTYKGAALALRKHMSVKPLHVQPDRMRDVVEKLLTIFLSDPLAEPLPTDVPANPVATPGSKSRPGLPGSTHSHASPFDLPSISRPTMMRSVTDSHVYTGSPVSKKRATSNMLAPT</sequence>
<gene>
    <name evidence="3" type="ORF">DDE83_005960</name>
</gene>
<evidence type="ECO:0000256" key="1">
    <source>
        <dbReference type="SAM" id="MobiDB-lite"/>
    </source>
</evidence>
<evidence type="ECO:0000313" key="3">
    <source>
        <dbReference type="EMBL" id="RAR08477.1"/>
    </source>
</evidence>
<dbReference type="Proteomes" id="UP000249619">
    <property type="component" value="Unassembled WGS sequence"/>
</dbReference>
<reference evidence="4" key="1">
    <citation type="submission" date="2018-05" db="EMBL/GenBank/DDBJ databases">
        <title>Draft genome sequence of Stemphylium lycopersici strain CIDEFI 213.</title>
        <authorList>
            <person name="Medina R."/>
            <person name="Franco M.E.E."/>
            <person name="Lucentini C.G."/>
            <person name="Saparrat M.C.N."/>
            <person name="Balatti P.A."/>
        </authorList>
    </citation>
    <scope>NUCLEOTIDE SEQUENCE [LARGE SCALE GENOMIC DNA]</scope>
    <source>
        <strain evidence="4">CIDEFI 213</strain>
    </source>
</reference>
<protein>
    <recommendedName>
        <fullName evidence="2">F-box domain-containing protein</fullName>
    </recommendedName>
</protein>
<dbReference type="SUPFAM" id="SSF81383">
    <property type="entry name" value="F-box domain"/>
    <property type="match status" value="1"/>
</dbReference>
<proteinExistence type="predicted"/>
<feature type="region of interest" description="Disordered" evidence="1">
    <location>
        <begin position="938"/>
        <end position="973"/>
    </location>
</feature>
<dbReference type="InterPro" id="IPR041260">
    <property type="entry name" value="Sld7_C"/>
</dbReference>
<feature type="region of interest" description="Disordered" evidence="1">
    <location>
        <begin position="847"/>
        <end position="926"/>
    </location>
</feature>
<evidence type="ECO:0000313" key="4">
    <source>
        <dbReference type="Proteomes" id="UP000249619"/>
    </source>
</evidence>
<dbReference type="Pfam" id="PF14087">
    <property type="entry name" value="DUF4267"/>
    <property type="match status" value="1"/>
</dbReference>
<organism evidence="3 4">
    <name type="scientific">Stemphylium lycopersici</name>
    <name type="common">Tomato gray leaf spot disease fungus</name>
    <name type="synonym">Thyrospora lycopersici</name>
    <dbReference type="NCBI Taxonomy" id="183478"/>
    <lineage>
        <taxon>Eukaryota</taxon>
        <taxon>Fungi</taxon>
        <taxon>Dikarya</taxon>
        <taxon>Ascomycota</taxon>
        <taxon>Pezizomycotina</taxon>
        <taxon>Dothideomycetes</taxon>
        <taxon>Pleosporomycetidae</taxon>
        <taxon>Pleosporales</taxon>
        <taxon>Pleosporineae</taxon>
        <taxon>Pleosporaceae</taxon>
        <taxon>Stemphylium</taxon>
    </lineage>
</organism>
<dbReference type="InterPro" id="IPR025363">
    <property type="entry name" value="DUF4267"/>
</dbReference>
<feature type="compositionally biased region" description="Low complexity" evidence="1">
    <location>
        <begin position="869"/>
        <end position="888"/>
    </location>
</feature>
<name>A0A364N0G7_STELY</name>
<dbReference type="InterPro" id="IPR001810">
    <property type="entry name" value="F-box_dom"/>
</dbReference>
<feature type="compositionally biased region" description="Polar residues" evidence="1">
    <location>
        <begin position="1073"/>
        <end position="1085"/>
    </location>
</feature>
<keyword evidence="4" id="KW-1185">Reference proteome</keyword>
<dbReference type="Pfam" id="PF18596">
    <property type="entry name" value="Sld7_C"/>
    <property type="match status" value="1"/>
</dbReference>
<dbReference type="PROSITE" id="PS50181">
    <property type="entry name" value="FBOX"/>
    <property type="match status" value="1"/>
</dbReference>
<accession>A0A364N0G7</accession>
<dbReference type="InterPro" id="IPR036047">
    <property type="entry name" value="F-box-like_dom_sf"/>
</dbReference>
<comment type="caution">
    <text evidence="3">The sequence shown here is derived from an EMBL/GenBank/DDBJ whole genome shotgun (WGS) entry which is preliminary data.</text>
</comment>